<name>A0AAX4JAM6_9MICR</name>
<dbReference type="GO" id="GO:0003723">
    <property type="term" value="F:RNA binding"/>
    <property type="evidence" value="ECO:0007669"/>
    <property type="project" value="UniProtKB-UniRule"/>
</dbReference>
<accession>A0AAX4JAM6</accession>
<evidence type="ECO:0000259" key="2">
    <source>
        <dbReference type="PROSITE" id="PS50102"/>
    </source>
</evidence>
<dbReference type="Proteomes" id="UP001334084">
    <property type="component" value="Chromosome 3"/>
</dbReference>
<dbReference type="GeneID" id="90540814"/>
<dbReference type="Gene3D" id="3.30.70.330">
    <property type="match status" value="1"/>
</dbReference>
<proteinExistence type="predicted"/>
<dbReference type="InterPro" id="IPR035979">
    <property type="entry name" value="RBD_domain_sf"/>
</dbReference>
<protein>
    <submittedName>
        <fullName evidence="3">Small nuclear ribonuceloprotein</fullName>
    </submittedName>
</protein>
<dbReference type="AlphaFoldDB" id="A0AAX4JAM6"/>
<evidence type="ECO:0000313" key="3">
    <source>
        <dbReference type="EMBL" id="WUR03006.1"/>
    </source>
</evidence>
<dbReference type="PROSITE" id="PS50102">
    <property type="entry name" value="RRM"/>
    <property type="match status" value="1"/>
</dbReference>
<dbReference type="RefSeq" id="XP_065329151.1">
    <property type="nucleotide sequence ID" value="XM_065473079.1"/>
</dbReference>
<organism evidence="3 4">
    <name type="scientific">Vairimorpha necatrix</name>
    <dbReference type="NCBI Taxonomy" id="6039"/>
    <lineage>
        <taxon>Eukaryota</taxon>
        <taxon>Fungi</taxon>
        <taxon>Fungi incertae sedis</taxon>
        <taxon>Microsporidia</taxon>
        <taxon>Nosematidae</taxon>
        <taxon>Vairimorpha</taxon>
    </lineage>
</organism>
<evidence type="ECO:0000313" key="4">
    <source>
        <dbReference type="Proteomes" id="UP001334084"/>
    </source>
</evidence>
<dbReference type="EMBL" id="CP142728">
    <property type="protein sequence ID" value="WUR03006.1"/>
    <property type="molecule type" value="Genomic_DNA"/>
</dbReference>
<dbReference type="InterPro" id="IPR000504">
    <property type="entry name" value="RRM_dom"/>
</dbReference>
<feature type="domain" description="RRM" evidence="2">
    <location>
        <begin position="2"/>
        <end position="76"/>
    </location>
</feature>
<keyword evidence="1" id="KW-0694">RNA-binding</keyword>
<dbReference type="SMART" id="SM00360">
    <property type="entry name" value="RRM"/>
    <property type="match status" value="1"/>
</dbReference>
<keyword evidence="4" id="KW-1185">Reference proteome</keyword>
<sequence>MFSLYLYNLNYKIKAKWLKYELIKLISRYVKSYKIRISRKMPGQAFVDFENKKDMKKLKNILEDLLFLNRPIKITI</sequence>
<dbReference type="KEGG" id="vnx:VNE69_03218"/>
<reference evidence="3" key="1">
    <citation type="journal article" date="2024" name="BMC Genomics">
        <title>Functional annotation of a divergent genome using sequence and structure-based similarity.</title>
        <authorList>
            <person name="Svedberg D."/>
            <person name="Winiger R.R."/>
            <person name="Berg A."/>
            <person name="Sharma H."/>
            <person name="Tellgren-Roth C."/>
            <person name="Debrunner-Vossbrinck B.A."/>
            <person name="Vossbrinck C.R."/>
            <person name="Barandun J."/>
        </authorList>
    </citation>
    <scope>NUCLEOTIDE SEQUENCE</scope>
    <source>
        <strain evidence="3">Illinois isolate</strain>
    </source>
</reference>
<evidence type="ECO:0000256" key="1">
    <source>
        <dbReference type="PROSITE-ProRule" id="PRU00176"/>
    </source>
</evidence>
<gene>
    <name evidence="3" type="ORF">VNE69_03218</name>
</gene>
<dbReference type="SUPFAM" id="SSF54928">
    <property type="entry name" value="RNA-binding domain, RBD"/>
    <property type="match status" value="1"/>
</dbReference>
<dbReference type="Pfam" id="PF00076">
    <property type="entry name" value="RRM_1"/>
    <property type="match status" value="1"/>
</dbReference>
<dbReference type="InterPro" id="IPR012677">
    <property type="entry name" value="Nucleotide-bd_a/b_plait_sf"/>
</dbReference>